<dbReference type="Proteomes" id="UP000240708">
    <property type="component" value="Unassembled WGS sequence"/>
</dbReference>
<dbReference type="Pfam" id="PF13187">
    <property type="entry name" value="Fer4_9"/>
    <property type="match status" value="1"/>
</dbReference>
<evidence type="ECO:0000256" key="6">
    <source>
        <dbReference type="ARBA" id="ARBA00023014"/>
    </source>
</evidence>
<protein>
    <submittedName>
        <fullName evidence="9">4Fe-4S binding protein</fullName>
    </submittedName>
</protein>
<dbReference type="SUPFAM" id="SSF54862">
    <property type="entry name" value="4Fe-4S ferredoxins"/>
    <property type="match status" value="1"/>
</dbReference>
<evidence type="ECO:0000259" key="8">
    <source>
        <dbReference type="PROSITE" id="PS51379"/>
    </source>
</evidence>
<evidence type="ECO:0000256" key="2">
    <source>
        <dbReference type="ARBA" id="ARBA00022485"/>
    </source>
</evidence>
<feature type="transmembrane region" description="Helical" evidence="7">
    <location>
        <begin position="279"/>
        <end position="305"/>
    </location>
</feature>
<feature type="transmembrane region" description="Helical" evidence="7">
    <location>
        <begin position="241"/>
        <end position="259"/>
    </location>
</feature>
<name>A0A2P8E6C0_9BACT</name>
<feature type="transmembrane region" description="Helical" evidence="7">
    <location>
        <begin position="201"/>
        <end position="220"/>
    </location>
</feature>
<keyword evidence="6" id="KW-0411">Iron-sulfur</keyword>
<evidence type="ECO:0000256" key="4">
    <source>
        <dbReference type="ARBA" id="ARBA00022982"/>
    </source>
</evidence>
<feature type="transmembrane region" description="Helical" evidence="7">
    <location>
        <begin position="385"/>
        <end position="405"/>
    </location>
</feature>
<dbReference type="OrthoDB" id="9806398at2"/>
<keyword evidence="4" id="KW-0249">Electron transport</keyword>
<feature type="domain" description="4Fe-4S ferredoxin-type" evidence="8">
    <location>
        <begin position="463"/>
        <end position="492"/>
    </location>
</feature>
<evidence type="ECO:0000313" key="10">
    <source>
        <dbReference type="Proteomes" id="UP000240708"/>
    </source>
</evidence>
<feature type="domain" description="4Fe-4S ferredoxin-type" evidence="8">
    <location>
        <begin position="432"/>
        <end position="460"/>
    </location>
</feature>
<feature type="transmembrane region" description="Helical" evidence="7">
    <location>
        <begin position="348"/>
        <end position="370"/>
    </location>
</feature>
<feature type="transmembrane region" description="Helical" evidence="7">
    <location>
        <begin position="155"/>
        <end position="175"/>
    </location>
</feature>
<dbReference type="PANTHER" id="PTHR30176">
    <property type="entry name" value="FERREDOXIN-TYPE PROTEIN NAPH"/>
    <property type="match status" value="1"/>
</dbReference>
<keyword evidence="7" id="KW-0472">Membrane</keyword>
<evidence type="ECO:0000256" key="3">
    <source>
        <dbReference type="ARBA" id="ARBA00022723"/>
    </source>
</evidence>
<evidence type="ECO:0000256" key="7">
    <source>
        <dbReference type="SAM" id="Phobius"/>
    </source>
</evidence>
<comment type="caution">
    <text evidence="9">The sequence shown here is derived from an EMBL/GenBank/DDBJ whole genome shotgun (WGS) entry which is preliminary data.</text>
</comment>
<dbReference type="InterPro" id="IPR051684">
    <property type="entry name" value="Electron_Trans/Redox"/>
</dbReference>
<dbReference type="Gene3D" id="3.30.70.20">
    <property type="match status" value="1"/>
</dbReference>
<sequence>MRNIQKFGLALFIIGLLIFSYIPFIGDYQLNVQLVEKLVKEEHREVMTGILEPMYDKIYTSNFSFIRDFKELFNAYNQDLKDQQAWDKVIWDNYAFSVTKAAAINPVQEHPYKYFGVSIILGVIGGLMYIMPLYRNEPEGIKNNGIYFSSMKARGVLGIFTGTYLILFYVILYWLPEYMTNLVIMVDPLSEALSGNEASQWFLYGLVYTLAILVMGIRMFKKYKGNAYQTIRTGSVMFFQLAFAFLLPEILVLFNMPWHDFKNIWPLDYSFFYEYRIEGMVSSGALGMFMLIWGILLIVIGVPLLTYFYGKRWYCSWVCGCGGLAETLGDPYRQLSDKSLKAWKVERYLIHGVLVFAVVMTALTIVNYFMKFDLLGQATNQLHSIYGFAIGSAFAGVIGTGFYPFMGNRVWCRFGCPLAAYLGIVQRFKSRFRITTNGGQCISCGNCSTYCEMGIDVRWYAQRGQNIVRSSCVGCGVCSAVCPRGVLKLENAGEEGRINEMPIIIGNKSISVKS</sequence>
<keyword evidence="5" id="KW-0408">Iron</keyword>
<organism evidence="9 10">
    <name type="scientific">Cecembia rubra</name>
    <dbReference type="NCBI Taxonomy" id="1485585"/>
    <lineage>
        <taxon>Bacteria</taxon>
        <taxon>Pseudomonadati</taxon>
        <taxon>Bacteroidota</taxon>
        <taxon>Cytophagia</taxon>
        <taxon>Cytophagales</taxon>
        <taxon>Cyclobacteriaceae</taxon>
        <taxon>Cecembia</taxon>
    </lineage>
</organism>
<feature type="transmembrane region" description="Helical" evidence="7">
    <location>
        <begin position="7"/>
        <end position="26"/>
    </location>
</feature>
<evidence type="ECO:0000256" key="5">
    <source>
        <dbReference type="ARBA" id="ARBA00023004"/>
    </source>
</evidence>
<accession>A0A2P8E6C0</accession>
<dbReference type="Pfam" id="PF12801">
    <property type="entry name" value="Fer4_5"/>
    <property type="match status" value="2"/>
</dbReference>
<dbReference type="GO" id="GO:0046872">
    <property type="term" value="F:metal ion binding"/>
    <property type="evidence" value="ECO:0007669"/>
    <property type="project" value="UniProtKB-KW"/>
</dbReference>
<gene>
    <name evidence="9" type="ORF">CLV48_104172</name>
</gene>
<dbReference type="PROSITE" id="PS00198">
    <property type="entry name" value="4FE4S_FER_1"/>
    <property type="match status" value="1"/>
</dbReference>
<feature type="transmembrane region" description="Helical" evidence="7">
    <location>
        <begin position="114"/>
        <end position="134"/>
    </location>
</feature>
<dbReference type="AlphaFoldDB" id="A0A2P8E6C0"/>
<evidence type="ECO:0000256" key="1">
    <source>
        <dbReference type="ARBA" id="ARBA00022448"/>
    </source>
</evidence>
<dbReference type="GO" id="GO:0051539">
    <property type="term" value="F:4 iron, 4 sulfur cluster binding"/>
    <property type="evidence" value="ECO:0007669"/>
    <property type="project" value="UniProtKB-KW"/>
</dbReference>
<dbReference type="EMBL" id="PYGF01000004">
    <property type="protein sequence ID" value="PSL04998.1"/>
    <property type="molecule type" value="Genomic_DNA"/>
</dbReference>
<dbReference type="PROSITE" id="PS51379">
    <property type="entry name" value="4FE4S_FER_2"/>
    <property type="match status" value="2"/>
</dbReference>
<evidence type="ECO:0000313" key="9">
    <source>
        <dbReference type="EMBL" id="PSL04998.1"/>
    </source>
</evidence>
<reference evidence="9 10" key="1">
    <citation type="submission" date="2018-03" db="EMBL/GenBank/DDBJ databases">
        <title>Genomic Encyclopedia of Archaeal and Bacterial Type Strains, Phase II (KMG-II): from individual species to whole genera.</title>
        <authorList>
            <person name="Goeker M."/>
        </authorList>
    </citation>
    <scope>NUCLEOTIDE SEQUENCE [LARGE SCALE GENOMIC DNA]</scope>
    <source>
        <strain evidence="9 10">DSM 28057</strain>
    </source>
</reference>
<keyword evidence="1" id="KW-0813">Transport</keyword>
<keyword evidence="10" id="KW-1185">Reference proteome</keyword>
<keyword evidence="2" id="KW-0004">4Fe-4S</keyword>
<dbReference type="InterPro" id="IPR017896">
    <property type="entry name" value="4Fe4S_Fe-S-bd"/>
</dbReference>
<proteinExistence type="predicted"/>
<keyword evidence="7" id="KW-0812">Transmembrane</keyword>
<keyword evidence="3" id="KW-0479">Metal-binding</keyword>
<keyword evidence="7" id="KW-1133">Transmembrane helix</keyword>
<dbReference type="RefSeq" id="WP_106567037.1">
    <property type="nucleotide sequence ID" value="NZ_PYGF01000004.1"/>
</dbReference>
<dbReference type="PANTHER" id="PTHR30176:SF3">
    <property type="entry name" value="FERREDOXIN-TYPE PROTEIN NAPH"/>
    <property type="match status" value="1"/>
</dbReference>
<dbReference type="GO" id="GO:0005886">
    <property type="term" value="C:plasma membrane"/>
    <property type="evidence" value="ECO:0007669"/>
    <property type="project" value="TreeGrafter"/>
</dbReference>
<dbReference type="InterPro" id="IPR017900">
    <property type="entry name" value="4Fe4S_Fe_S_CS"/>
</dbReference>